<dbReference type="CDD" id="cd16364">
    <property type="entry name" value="T3SC_I-like"/>
    <property type="match status" value="1"/>
</dbReference>
<reference evidence="1 2" key="1">
    <citation type="submission" date="2015-09" db="EMBL/GenBank/DDBJ databases">
        <authorList>
            <person name="Jackson K.R."/>
            <person name="Lunt B.L."/>
            <person name="Fisher J.N.B."/>
            <person name="Gardner A.V."/>
            <person name="Bailey M.E."/>
            <person name="Deus L.M."/>
            <person name="Earl A.S."/>
            <person name="Gibby P.D."/>
            <person name="Hartmann K.A."/>
            <person name="Liu J.E."/>
            <person name="Manci A.M."/>
            <person name="Nielsen D.A."/>
            <person name="Solomon M.B."/>
            <person name="Breakwell D.P."/>
            <person name="Burnett S.H."/>
            <person name="Grose J.H."/>
        </authorList>
    </citation>
    <scope>NUCLEOTIDE SEQUENCE [LARGE SCALE GENOMIC DNA]</scope>
    <source>
        <strain evidence="1 2">16</strain>
    </source>
</reference>
<proteinExistence type="predicted"/>
<dbReference type="RefSeq" id="WP_054358961.1">
    <property type="nucleotide sequence ID" value="NZ_LJYW01000001.1"/>
</dbReference>
<dbReference type="STRING" id="665126.ABB55_11720"/>
<dbReference type="InterPro" id="IPR010261">
    <property type="entry name" value="Tir_chaperone"/>
</dbReference>
<dbReference type="Proteomes" id="UP000048984">
    <property type="component" value="Unassembled WGS sequence"/>
</dbReference>
<comment type="caution">
    <text evidence="1">The sequence shown here is derived from an EMBL/GenBank/DDBJ whole genome shotgun (WGS) entry which is preliminary data.</text>
</comment>
<name>A0A0P6VLE3_9HYPH</name>
<dbReference type="GO" id="GO:0030254">
    <property type="term" value="P:protein secretion by the type III secretion system"/>
    <property type="evidence" value="ECO:0007669"/>
    <property type="project" value="InterPro"/>
</dbReference>
<sequence length="153" mass="16344">MNYHKLMGDFSRLAGLDDAEFEDTGAYFEIGGQPLFLTHEADSQRITLSAPVATLETVSNELAARLLELNLMLMRSGGYAFGYAPETATCLLVASHPIAALDAAGLDAAISAIVAKADAARGLVRLGLELDEVADAKAMRDLMTRQETTLIRA</sequence>
<dbReference type="AlphaFoldDB" id="A0A0P6VLE3"/>
<gene>
    <name evidence="1" type="ORF">ABB55_11720</name>
</gene>
<organism evidence="1 2">
    <name type="scientific">Prosthecodimorpha hirschii</name>
    <dbReference type="NCBI Taxonomy" id="665126"/>
    <lineage>
        <taxon>Bacteria</taxon>
        <taxon>Pseudomonadati</taxon>
        <taxon>Pseudomonadota</taxon>
        <taxon>Alphaproteobacteria</taxon>
        <taxon>Hyphomicrobiales</taxon>
        <taxon>Ancalomicrobiaceae</taxon>
        <taxon>Prosthecodimorpha</taxon>
    </lineage>
</organism>
<keyword evidence="2" id="KW-1185">Reference proteome</keyword>
<dbReference type="Pfam" id="PF05932">
    <property type="entry name" value="CesT"/>
    <property type="match status" value="1"/>
</dbReference>
<accession>A0A0P6VLE3</accession>
<dbReference type="SUPFAM" id="SSF69635">
    <property type="entry name" value="Type III secretory system chaperone-like"/>
    <property type="match status" value="1"/>
</dbReference>
<protein>
    <submittedName>
        <fullName evidence="1">Uncharacterized protein</fullName>
    </submittedName>
</protein>
<dbReference type="Gene3D" id="3.30.1460.10">
    <property type="match status" value="1"/>
</dbReference>
<evidence type="ECO:0000313" key="1">
    <source>
        <dbReference type="EMBL" id="KPL52798.1"/>
    </source>
</evidence>
<dbReference type="EMBL" id="LJYW01000001">
    <property type="protein sequence ID" value="KPL52798.1"/>
    <property type="molecule type" value="Genomic_DNA"/>
</dbReference>
<reference evidence="1 2" key="2">
    <citation type="submission" date="2015-10" db="EMBL/GenBank/DDBJ databases">
        <title>Draft Genome Sequence of Prosthecomicrobium hirschii ATCC 27832.</title>
        <authorList>
            <person name="Daniel J."/>
            <person name="Givan S.A."/>
            <person name="Brun Y.V."/>
            <person name="Brown P.J."/>
        </authorList>
    </citation>
    <scope>NUCLEOTIDE SEQUENCE [LARGE SCALE GENOMIC DNA]</scope>
    <source>
        <strain evidence="1 2">16</strain>
    </source>
</reference>
<evidence type="ECO:0000313" key="2">
    <source>
        <dbReference type="Proteomes" id="UP000048984"/>
    </source>
</evidence>